<protein>
    <submittedName>
        <fullName evidence="3">Cold shock domain-containing protein</fullName>
    </submittedName>
</protein>
<comment type="caution">
    <text evidence="3">The sequence shown here is derived from an EMBL/GenBank/DDBJ whole genome shotgun (WGS) entry which is preliminary data.</text>
</comment>
<feature type="region of interest" description="Disordered" evidence="1">
    <location>
        <begin position="56"/>
        <end position="110"/>
    </location>
</feature>
<dbReference type="Pfam" id="PF00313">
    <property type="entry name" value="CSD"/>
    <property type="match status" value="1"/>
</dbReference>
<organism evidence="3 4">
    <name type="scientific">Streptomyces lancefieldiae</name>
    <dbReference type="NCBI Taxonomy" id="3075520"/>
    <lineage>
        <taxon>Bacteria</taxon>
        <taxon>Bacillati</taxon>
        <taxon>Actinomycetota</taxon>
        <taxon>Actinomycetes</taxon>
        <taxon>Kitasatosporales</taxon>
        <taxon>Streptomycetaceae</taxon>
        <taxon>Streptomyces</taxon>
    </lineage>
</organism>
<dbReference type="Gene3D" id="2.40.50.140">
    <property type="entry name" value="Nucleic acid-binding proteins"/>
    <property type="match status" value="1"/>
</dbReference>
<gene>
    <name evidence="3" type="ORF">RM812_33580</name>
</gene>
<dbReference type="EMBL" id="JAVRFH010000052">
    <property type="protein sequence ID" value="MDT0615097.1"/>
    <property type="molecule type" value="Genomic_DNA"/>
</dbReference>
<dbReference type="SUPFAM" id="SSF50249">
    <property type="entry name" value="Nucleic acid-binding proteins"/>
    <property type="match status" value="1"/>
</dbReference>
<accession>A0ABU3AY36</accession>
<dbReference type="SMART" id="SM00357">
    <property type="entry name" value="CSP"/>
    <property type="match status" value="1"/>
</dbReference>
<dbReference type="InterPro" id="IPR011129">
    <property type="entry name" value="CSD"/>
</dbReference>
<proteinExistence type="predicted"/>
<dbReference type="PRINTS" id="PR00050">
    <property type="entry name" value="COLDSHOCK"/>
</dbReference>
<reference evidence="3" key="1">
    <citation type="submission" date="2024-05" db="EMBL/GenBank/DDBJ databases">
        <title>30 novel species of actinomycetes from the DSMZ collection.</title>
        <authorList>
            <person name="Nouioui I."/>
        </authorList>
    </citation>
    <scope>NUCLEOTIDE SEQUENCE</scope>
    <source>
        <strain evidence="3">DSM 40712</strain>
    </source>
</reference>
<dbReference type="RefSeq" id="WP_311581363.1">
    <property type="nucleotide sequence ID" value="NZ_JAVRFH010000052.1"/>
</dbReference>
<dbReference type="InterPro" id="IPR002059">
    <property type="entry name" value="CSP_DNA-bd"/>
</dbReference>
<dbReference type="PROSITE" id="PS51857">
    <property type="entry name" value="CSD_2"/>
    <property type="match status" value="1"/>
</dbReference>
<feature type="domain" description="CSD" evidence="2">
    <location>
        <begin position="1"/>
        <end position="65"/>
    </location>
</feature>
<evidence type="ECO:0000259" key="2">
    <source>
        <dbReference type="PROSITE" id="PS51857"/>
    </source>
</evidence>
<keyword evidence="4" id="KW-1185">Reference proteome</keyword>
<sequence length="160" mass="16786">MVAGRVIRFDGTRGYGFIAPESGGEDVFLHVNDLLIPEAEVRPGLQVEFEVEDGGRGLKASSVRHSTQSGAERSVPSVPTPAAAASSAGGAPAFSGAKWAEPDKTAGGDEPMCDVLSVEQFTSEVTELLLKAGPGLTAAQVLEIRHELLKFGERHGWSEA</sequence>
<name>A0ABU3AY36_9ACTN</name>
<dbReference type="InterPro" id="IPR012340">
    <property type="entry name" value="NA-bd_OB-fold"/>
</dbReference>
<evidence type="ECO:0000313" key="4">
    <source>
        <dbReference type="Proteomes" id="UP001180724"/>
    </source>
</evidence>
<evidence type="ECO:0000313" key="3">
    <source>
        <dbReference type="EMBL" id="MDT0615097.1"/>
    </source>
</evidence>
<dbReference type="CDD" id="cd04458">
    <property type="entry name" value="CSP_CDS"/>
    <property type="match status" value="1"/>
</dbReference>
<dbReference type="Proteomes" id="UP001180724">
    <property type="component" value="Unassembled WGS sequence"/>
</dbReference>
<feature type="compositionally biased region" description="Low complexity" evidence="1">
    <location>
        <begin position="74"/>
        <end position="97"/>
    </location>
</feature>
<evidence type="ECO:0000256" key="1">
    <source>
        <dbReference type="SAM" id="MobiDB-lite"/>
    </source>
</evidence>